<evidence type="ECO:0000256" key="5">
    <source>
        <dbReference type="ARBA" id="ARBA00022692"/>
    </source>
</evidence>
<gene>
    <name evidence="18" type="ORF">J5N97_020565</name>
</gene>
<evidence type="ECO:0000256" key="9">
    <source>
        <dbReference type="ARBA" id="ARBA00022833"/>
    </source>
</evidence>
<comment type="caution">
    <text evidence="18">The sequence shown here is derived from an EMBL/GenBank/DDBJ whole genome shotgun (WGS) entry which is preliminary data.</text>
</comment>
<dbReference type="InterPro" id="IPR045175">
    <property type="entry name" value="M28_fam"/>
</dbReference>
<proteinExistence type="inferred from homology"/>
<feature type="transmembrane region" description="Helical" evidence="14">
    <location>
        <begin position="542"/>
        <end position="567"/>
    </location>
</feature>
<dbReference type="GO" id="GO:0005789">
    <property type="term" value="C:endoplasmic reticulum membrane"/>
    <property type="evidence" value="ECO:0007669"/>
    <property type="project" value="UniProtKB-SubCell"/>
</dbReference>
<feature type="transmembrane region" description="Helical" evidence="14">
    <location>
        <begin position="369"/>
        <end position="388"/>
    </location>
</feature>
<dbReference type="InterPro" id="IPR048024">
    <property type="entry name" value="Fxna-like_M28_dom"/>
</dbReference>
<keyword evidence="19" id="KW-1185">Reference proteome</keyword>
<dbReference type="AlphaFoldDB" id="A0A9D5CG32"/>
<keyword evidence="6" id="KW-0479">Metal-binding</keyword>
<evidence type="ECO:0000256" key="11">
    <source>
        <dbReference type="ARBA" id="ARBA00023049"/>
    </source>
</evidence>
<keyword evidence="7" id="KW-0378">Hydrolase</keyword>
<dbReference type="GO" id="GO:0006508">
    <property type="term" value="P:proteolysis"/>
    <property type="evidence" value="ECO:0007669"/>
    <property type="project" value="UniProtKB-KW"/>
</dbReference>
<sequence>MRLLPSAADLPAFACLLFLAATCAVLSQLAYDSVRLRNVRPRGADAPLDCFSEARALEHVRRLTVDIDGRQEGKPGLEEAARYIRGQLDSIAARAAPDIRVEVEETLVNGSFNMRYLDHSISVGYRNHTNILMRISSKNSTDSDPSVLVNGHFDAPLGSPGAGDCGSCVASMLEMARLLVDACWLPPRPIIFLFNGAEELYLLGSHGFIKTHRWKNSIGAFINIEASGTGGLDLVCRSGPGSWPSFIYAQSAVHPMAISAAEDVFGIIPGDTDYRIFAEDYGNIPGLDIIFVLGGYFYHTSYDTIERIFPGSIQARGENLFHLIAAFASSPMLLNAEERSLKSAEGTIEERAVYFDYMSWFLIFYSRRFALVLHCLPILIFLLMPLFICHPNISVASWFLALSDLLKGLLLYAIGIFLAIIIPVVFTVIKLLIAGYPMSWFAHPYLAVLMFVPSSFVGLLFPGIFFGISQHVPNRQSKETLSEQTYFWGAFGFYGLITMACLIVGLSGGFLTFLISTSMIFSWLCFRLTIKYFSHKAFWSLTGYVIPSLPCLAYFLYFGGFLVQFVIEKMGMMGSLPQPYGYFIPDIIVAVVIGMVTCLCAGPLIPVLSQCLARSSIIHFLVHLTILGLALSSQFFPYSKDAPKRVVLQQTFLITGDGQILDSSYDFSVVDANSLSFLFKYAPQAAKFLSIDSEIPFEMAKHSDRNSWLAAYPLSFLFYGSLKFPAPANDIILHYKDFPHLWRYDTDSSPQTEFRKIYLKLYLGSLEEISVAVLNITGPLSNWSFADNRLPEPETSSGTPPSYICRLSGTSHENWTFWLEANTSEALRVEVAVLDQYLVDDAKKLKSLFPRWVDVTAFSTFFSVYNF</sequence>
<feature type="transmembrane region" description="Helical" evidence="14">
    <location>
        <begin position="445"/>
        <end position="466"/>
    </location>
</feature>
<evidence type="ECO:0000256" key="1">
    <source>
        <dbReference type="ARBA" id="ARBA00001947"/>
    </source>
</evidence>
<dbReference type="Gene3D" id="3.40.630.10">
    <property type="entry name" value="Zn peptidases"/>
    <property type="match status" value="1"/>
</dbReference>
<feature type="domain" description="Endoplasmic reticulum metallopeptidase 1-like C-terminal" evidence="17">
    <location>
        <begin position="642"/>
        <end position="865"/>
    </location>
</feature>
<keyword evidence="11" id="KW-0482">Metalloprotease</keyword>
<comment type="similarity">
    <text evidence="3">Belongs to the peptidase M28 family.</text>
</comment>
<dbReference type="GO" id="GO:0046872">
    <property type="term" value="F:metal ion binding"/>
    <property type="evidence" value="ECO:0007669"/>
    <property type="project" value="UniProtKB-KW"/>
</dbReference>
<keyword evidence="10 14" id="KW-1133">Transmembrane helix</keyword>
<evidence type="ECO:0000313" key="19">
    <source>
        <dbReference type="Proteomes" id="UP001085076"/>
    </source>
</evidence>
<name>A0A9D5CG32_9LILI</name>
<reference evidence="18" key="2">
    <citation type="journal article" date="2022" name="Hortic Res">
        <title>The genome of Dioscorea zingiberensis sheds light on the biosynthesis, origin and evolution of the medicinally important diosgenin saponins.</title>
        <authorList>
            <person name="Li Y."/>
            <person name="Tan C."/>
            <person name="Li Z."/>
            <person name="Guo J."/>
            <person name="Li S."/>
            <person name="Chen X."/>
            <person name="Wang C."/>
            <person name="Dai X."/>
            <person name="Yang H."/>
            <person name="Song W."/>
            <person name="Hou L."/>
            <person name="Xu J."/>
            <person name="Tong Z."/>
            <person name="Xu A."/>
            <person name="Yuan X."/>
            <person name="Wang W."/>
            <person name="Yang Q."/>
            <person name="Chen L."/>
            <person name="Sun Z."/>
            <person name="Wang K."/>
            <person name="Pan B."/>
            <person name="Chen J."/>
            <person name="Bao Y."/>
            <person name="Liu F."/>
            <person name="Qi X."/>
            <person name="Gang D.R."/>
            <person name="Wen J."/>
            <person name="Li J."/>
        </authorList>
    </citation>
    <scope>NUCLEOTIDE SEQUENCE</scope>
    <source>
        <strain evidence="18">Dzin_1.0</strain>
    </source>
</reference>
<evidence type="ECO:0000256" key="8">
    <source>
        <dbReference type="ARBA" id="ARBA00022824"/>
    </source>
</evidence>
<feature type="transmembrane region" description="Helical" evidence="14">
    <location>
        <begin position="409"/>
        <end position="433"/>
    </location>
</feature>
<evidence type="ECO:0000256" key="12">
    <source>
        <dbReference type="ARBA" id="ARBA00023136"/>
    </source>
</evidence>
<evidence type="ECO:0000259" key="17">
    <source>
        <dbReference type="Pfam" id="PF22248"/>
    </source>
</evidence>
<evidence type="ECO:0000256" key="15">
    <source>
        <dbReference type="SAM" id="SignalP"/>
    </source>
</evidence>
<dbReference type="Proteomes" id="UP001085076">
    <property type="component" value="Miscellaneous, Linkage group lg05"/>
</dbReference>
<dbReference type="PANTHER" id="PTHR12147">
    <property type="entry name" value="METALLOPEPTIDASE M28 FAMILY MEMBER"/>
    <property type="match status" value="1"/>
</dbReference>
<dbReference type="SUPFAM" id="SSF53187">
    <property type="entry name" value="Zn-dependent exopeptidases"/>
    <property type="match status" value="1"/>
</dbReference>
<protein>
    <recommendedName>
        <fullName evidence="20">Peptidase M28 domain-containing protein</fullName>
    </recommendedName>
</protein>
<feature type="transmembrane region" description="Helical" evidence="14">
    <location>
        <begin position="587"/>
        <end position="605"/>
    </location>
</feature>
<dbReference type="CDD" id="cd03875">
    <property type="entry name" value="M28_Fxna_like"/>
    <property type="match status" value="1"/>
</dbReference>
<feature type="transmembrane region" description="Helical" evidence="14">
    <location>
        <begin position="617"/>
        <end position="636"/>
    </location>
</feature>
<dbReference type="GO" id="GO:0008235">
    <property type="term" value="F:metalloexopeptidase activity"/>
    <property type="evidence" value="ECO:0007669"/>
    <property type="project" value="InterPro"/>
</dbReference>
<evidence type="ECO:0000256" key="14">
    <source>
        <dbReference type="SAM" id="Phobius"/>
    </source>
</evidence>
<evidence type="ECO:0008006" key="20">
    <source>
        <dbReference type="Google" id="ProtNLM"/>
    </source>
</evidence>
<evidence type="ECO:0000259" key="16">
    <source>
        <dbReference type="Pfam" id="PF04389"/>
    </source>
</evidence>
<feature type="transmembrane region" description="Helical" evidence="14">
    <location>
        <begin position="486"/>
        <end position="505"/>
    </location>
</feature>
<keyword evidence="9" id="KW-0862">Zinc</keyword>
<evidence type="ECO:0000256" key="6">
    <source>
        <dbReference type="ARBA" id="ARBA00022723"/>
    </source>
</evidence>
<evidence type="ECO:0000313" key="18">
    <source>
        <dbReference type="EMBL" id="KAJ0972606.1"/>
    </source>
</evidence>
<evidence type="ECO:0000256" key="7">
    <source>
        <dbReference type="ARBA" id="ARBA00022801"/>
    </source>
</evidence>
<dbReference type="PANTHER" id="PTHR12147:SF22">
    <property type="entry name" value="ENDOPLASMIC RETICULUM METALLOPEPTIDASE 1"/>
    <property type="match status" value="1"/>
</dbReference>
<reference evidence="18" key="1">
    <citation type="submission" date="2021-03" db="EMBL/GenBank/DDBJ databases">
        <authorList>
            <person name="Li Z."/>
            <person name="Yang C."/>
        </authorList>
    </citation>
    <scope>NUCLEOTIDE SEQUENCE</scope>
    <source>
        <strain evidence="18">Dzin_1.0</strain>
        <tissue evidence="18">Leaf</tissue>
    </source>
</reference>
<evidence type="ECO:0000256" key="10">
    <source>
        <dbReference type="ARBA" id="ARBA00022989"/>
    </source>
</evidence>
<keyword evidence="5 14" id="KW-0812">Transmembrane</keyword>
<feature type="chain" id="PRO_5039675538" description="Peptidase M28 domain-containing protein" evidence="15">
    <location>
        <begin position="28"/>
        <end position="867"/>
    </location>
</feature>
<keyword evidence="13" id="KW-0325">Glycoprotein</keyword>
<comment type="subcellular location">
    <subcellularLocation>
        <location evidence="2">Endoplasmic reticulum membrane</location>
        <topology evidence="2">Multi-pass membrane protein</topology>
    </subcellularLocation>
</comment>
<dbReference type="OrthoDB" id="76293at2759"/>
<dbReference type="EMBL" id="JAGGNH010000005">
    <property type="protein sequence ID" value="KAJ0972606.1"/>
    <property type="molecule type" value="Genomic_DNA"/>
</dbReference>
<evidence type="ECO:0000256" key="13">
    <source>
        <dbReference type="ARBA" id="ARBA00023180"/>
    </source>
</evidence>
<evidence type="ECO:0000256" key="3">
    <source>
        <dbReference type="ARBA" id="ARBA00010918"/>
    </source>
</evidence>
<comment type="cofactor">
    <cofactor evidence="1">
        <name>Zn(2+)</name>
        <dbReference type="ChEBI" id="CHEBI:29105"/>
    </cofactor>
</comment>
<keyword evidence="8" id="KW-0256">Endoplasmic reticulum</keyword>
<dbReference type="InterPro" id="IPR007484">
    <property type="entry name" value="Peptidase_M28"/>
</dbReference>
<keyword evidence="15" id="KW-0732">Signal</keyword>
<dbReference type="FunFam" id="3.40.630.10:FF:000008">
    <property type="entry name" value="Endoplasmic reticulum metallopeptidase 1"/>
    <property type="match status" value="1"/>
</dbReference>
<feature type="domain" description="Peptidase M28" evidence="16">
    <location>
        <begin position="130"/>
        <end position="323"/>
    </location>
</feature>
<keyword evidence="12 14" id="KW-0472">Membrane</keyword>
<accession>A0A9D5CG32</accession>
<evidence type="ECO:0000256" key="4">
    <source>
        <dbReference type="ARBA" id="ARBA00022670"/>
    </source>
</evidence>
<organism evidence="18 19">
    <name type="scientific">Dioscorea zingiberensis</name>
    <dbReference type="NCBI Taxonomy" id="325984"/>
    <lineage>
        <taxon>Eukaryota</taxon>
        <taxon>Viridiplantae</taxon>
        <taxon>Streptophyta</taxon>
        <taxon>Embryophyta</taxon>
        <taxon>Tracheophyta</taxon>
        <taxon>Spermatophyta</taxon>
        <taxon>Magnoliopsida</taxon>
        <taxon>Liliopsida</taxon>
        <taxon>Dioscoreales</taxon>
        <taxon>Dioscoreaceae</taxon>
        <taxon>Dioscorea</taxon>
    </lineage>
</organism>
<dbReference type="Pfam" id="PF22248">
    <property type="entry name" value="ERMP1_C"/>
    <property type="match status" value="1"/>
</dbReference>
<keyword evidence="4" id="KW-0645">Protease</keyword>
<feature type="signal peptide" evidence="15">
    <location>
        <begin position="1"/>
        <end position="27"/>
    </location>
</feature>
<dbReference type="Pfam" id="PF04389">
    <property type="entry name" value="Peptidase_M28"/>
    <property type="match status" value="1"/>
</dbReference>
<evidence type="ECO:0000256" key="2">
    <source>
        <dbReference type="ARBA" id="ARBA00004477"/>
    </source>
</evidence>
<dbReference type="InterPro" id="IPR053973">
    <property type="entry name" value="ERMP1-like_C"/>
</dbReference>